<evidence type="ECO:0000313" key="3">
    <source>
        <dbReference type="Proteomes" id="UP001419268"/>
    </source>
</evidence>
<evidence type="ECO:0000313" key="2">
    <source>
        <dbReference type="EMBL" id="KAK9140359.1"/>
    </source>
</evidence>
<dbReference type="PANTHER" id="PTHR36805:SF7">
    <property type="entry name" value="AGENET DOMAIN-CONTAINING PROTEIN"/>
    <property type="match status" value="1"/>
</dbReference>
<keyword evidence="3" id="KW-1185">Reference proteome</keyword>
<feature type="domain" description="Agenet" evidence="1">
    <location>
        <begin position="108"/>
        <end position="168"/>
    </location>
</feature>
<accession>A0AAP0JV31</accession>
<comment type="caution">
    <text evidence="2">The sequence shown here is derived from an EMBL/GenBank/DDBJ whole genome shotgun (WGS) entry which is preliminary data.</text>
</comment>
<dbReference type="PANTHER" id="PTHR36805">
    <property type="entry name" value="AGENET DOMAIN-CONTAINING PROTEIN"/>
    <property type="match status" value="1"/>
</dbReference>
<dbReference type="InterPro" id="IPR014002">
    <property type="entry name" value="Agenet_dom_plant"/>
</dbReference>
<protein>
    <recommendedName>
        <fullName evidence="1">Agenet domain-containing protein</fullName>
    </recommendedName>
</protein>
<evidence type="ECO:0000259" key="1">
    <source>
        <dbReference type="SMART" id="SM00743"/>
    </source>
</evidence>
<name>A0AAP0JV31_9MAGN</name>
<dbReference type="InterPro" id="IPR008395">
    <property type="entry name" value="Agenet-like_dom"/>
</dbReference>
<dbReference type="Proteomes" id="UP001419268">
    <property type="component" value="Unassembled WGS sequence"/>
</dbReference>
<dbReference type="Pfam" id="PF05641">
    <property type="entry name" value="Agenet"/>
    <property type="match status" value="1"/>
</dbReference>
<reference evidence="2 3" key="1">
    <citation type="submission" date="2024-01" db="EMBL/GenBank/DDBJ databases">
        <title>Genome assemblies of Stephania.</title>
        <authorList>
            <person name="Yang L."/>
        </authorList>
    </citation>
    <scope>NUCLEOTIDE SEQUENCE [LARGE SCALE GENOMIC DNA]</scope>
    <source>
        <strain evidence="2">JXDWG</strain>
        <tissue evidence="2">Leaf</tissue>
    </source>
</reference>
<proteinExistence type="predicted"/>
<dbReference type="SMART" id="SM00743">
    <property type="entry name" value="Agenet"/>
    <property type="match status" value="1"/>
</dbReference>
<dbReference type="AlphaFoldDB" id="A0AAP0JV31"/>
<sequence>MDCHLPFKVGQEAESQSFEKGFRGAWFRCKINNIRTIKGHVEYALEYYDFPDEKIKFSKAYQNPMKGRASHRVNEMHLMVRPRFPTIFRESEMSSNLTLSEVVAIVEDAWKVGDLVDWWSDGCYWSGTITHLLGEDKVKLKLPEPPVGEGMSYEASFKDLRPSLDWSLKHGWIVPISKGSESAHSCARLIRPITQLGEEKDDHCANVEAVHEIGAAFLDGSSDSSYSSVWKTLINSPNTEPTRVVPDLCENGATSLSPHASSSLGGRPAAEGLDFCHKGLNDETLVGCKPRQLNDDDSAKTMRETGRKDGNNCLGAMASSFPDSIESAVLDLEDLANRIKWLKRVHHFGLQSANAVVPSWKFLEKRVANGHR</sequence>
<organism evidence="2 3">
    <name type="scientific">Stephania cephalantha</name>
    <dbReference type="NCBI Taxonomy" id="152367"/>
    <lineage>
        <taxon>Eukaryota</taxon>
        <taxon>Viridiplantae</taxon>
        <taxon>Streptophyta</taxon>
        <taxon>Embryophyta</taxon>
        <taxon>Tracheophyta</taxon>
        <taxon>Spermatophyta</taxon>
        <taxon>Magnoliopsida</taxon>
        <taxon>Ranunculales</taxon>
        <taxon>Menispermaceae</taxon>
        <taxon>Menispermoideae</taxon>
        <taxon>Cissampelideae</taxon>
        <taxon>Stephania</taxon>
    </lineage>
</organism>
<dbReference type="EMBL" id="JBBNAG010000004">
    <property type="protein sequence ID" value="KAK9140359.1"/>
    <property type="molecule type" value="Genomic_DNA"/>
</dbReference>
<gene>
    <name evidence="2" type="ORF">Scep_010040</name>
</gene>